<dbReference type="PROSITE" id="PS51318">
    <property type="entry name" value="TAT"/>
    <property type="match status" value="1"/>
</dbReference>
<dbReference type="OrthoDB" id="9757546at2"/>
<reference evidence="7 8" key="1">
    <citation type="submission" date="2015-03" db="EMBL/GenBank/DDBJ databases">
        <title>Genome assembly of Sandaracinus amylolyticus DSM 53668.</title>
        <authorList>
            <person name="Sharma G."/>
            <person name="Subramanian S."/>
        </authorList>
    </citation>
    <scope>NUCLEOTIDE SEQUENCE [LARGE SCALE GENOMIC DNA]</scope>
    <source>
        <strain evidence="7 8">DSM 53668</strain>
    </source>
</reference>
<evidence type="ECO:0000256" key="3">
    <source>
        <dbReference type="ARBA" id="ARBA00023008"/>
    </source>
</evidence>
<feature type="region of interest" description="Disordered" evidence="4">
    <location>
        <begin position="427"/>
        <end position="466"/>
    </location>
</feature>
<feature type="domain" description="Plastocyanin-like" evidence="6">
    <location>
        <begin position="105"/>
        <end position="213"/>
    </location>
</feature>
<dbReference type="EMBL" id="CP011125">
    <property type="protein sequence ID" value="AKF03240.1"/>
    <property type="molecule type" value="Genomic_DNA"/>
</dbReference>
<dbReference type="PANTHER" id="PTHR11709">
    <property type="entry name" value="MULTI-COPPER OXIDASE"/>
    <property type="match status" value="1"/>
</dbReference>
<evidence type="ECO:0000256" key="4">
    <source>
        <dbReference type="SAM" id="MobiDB-lite"/>
    </source>
</evidence>
<dbReference type="GO" id="GO:0016491">
    <property type="term" value="F:oxidoreductase activity"/>
    <property type="evidence" value="ECO:0007669"/>
    <property type="project" value="UniProtKB-KW"/>
</dbReference>
<dbReference type="CDD" id="cd04202">
    <property type="entry name" value="CuRO_D2_2dMcoN_like"/>
    <property type="match status" value="1"/>
</dbReference>
<evidence type="ECO:0000259" key="5">
    <source>
        <dbReference type="Pfam" id="PF07731"/>
    </source>
</evidence>
<name>A0A0F6VZ88_9BACT</name>
<dbReference type="Pfam" id="PF07731">
    <property type="entry name" value="Cu-oxidase_2"/>
    <property type="match status" value="1"/>
</dbReference>
<dbReference type="Proteomes" id="UP000034883">
    <property type="component" value="Chromosome"/>
</dbReference>
<proteinExistence type="predicted"/>
<feature type="region of interest" description="Disordered" evidence="4">
    <location>
        <begin position="27"/>
        <end position="75"/>
    </location>
</feature>
<keyword evidence="3" id="KW-0186">Copper</keyword>
<gene>
    <name evidence="7" type="ORF">DB32_000389</name>
</gene>
<dbReference type="InterPro" id="IPR011706">
    <property type="entry name" value="Cu-oxidase_C"/>
</dbReference>
<dbReference type="InterPro" id="IPR011707">
    <property type="entry name" value="Cu-oxidase-like_N"/>
</dbReference>
<evidence type="ECO:0000259" key="6">
    <source>
        <dbReference type="Pfam" id="PF07732"/>
    </source>
</evidence>
<evidence type="ECO:0000313" key="8">
    <source>
        <dbReference type="Proteomes" id="UP000034883"/>
    </source>
</evidence>
<dbReference type="STRING" id="927083.DB32_000389"/>
<keyword evidence="8" id="KW-1185">Reference proteome</keyword>
<dbReference type="Pfam" id="PF07732">
    <property type="entry name" value="Cu-oxidase_3"/>
    <property type="match status" value="1"/>
</dbReference>
<evidence type="ECO:0000256" key="2">
    <source>
        <dbReference type="ARBA" id="ARBA00023002"/>
    </source>
</evidence>
<feature type="domain" description="Plastocyanin-like" evidence="5">
    <location>
        <begin position="239"/>
        <end position="352"/>
    </location>
</feature>
<keyword evidence="2" id="KW-0560">Oxidoreductase</keyword>
<dbReference type="PANTHER" id="PTHR11709:SF394">
    <property type="entry name" value="FI03373P-RELATED"/>
    <property type="match status" value="1"/>
</dbReference>
<accession>A0A0F6VZ88</accession>
<dbReference type="AlphaFoldDB" id="A0A0F6VZ88"/>
<dbReference type="InterPro" id="IPR045087">
    <property type="entry name" value="Cu-oxidase_fam"/>
</dbReference>
<feature type="compositionally biased region" description="Low complexity" evidence="4">
    <location>
        <begin position="34"/>
        <end position="43"/>
    </location>
</feature>
<evidence type="ECO:0000313" key="7">
    <source>
        <dbReference type="EMBL" id="AKF03240.1"/>
    </source>
</evidence>
<dbReference type="GO" id="GO:0005507">
    <property type="term" value="F:copper ion binding"/>
    <property type="evidence" value="ECO:0007669"/>
    <property type="project" value="InterPro"/>
</dbReference>
<dbReference type="Gene3D" id="2.60.40.420">
    <property type="entry name" value="Cupredoxins - blue copper proteins"/>
    <property type="match status" value="1"/>
</dbReference>
<sequence length="466" mass="51059">MVNRRDFLVSGALASAAIVASRARAQEGDHAGHGAHAGARGVAPEGTRVEQSDRSWVPARRTDRRPAFPGGQVPVHVPNGAKLRWRVQRGVKVGHVVVAPFEHEFAPGLRATCWGYNGRTPGPLVEAVEGDRVRIYVTNRLPEPTTIHWHGFILPNGMDGVSGLNQRPIPPGATYRYEFALSRAGTFMYHSHHDEMTQIALGCVGMFVVHPRRAVGPRVDRDFALMTHEWRVEPGTGRPDPNEMTDFNVFTFNGKAFPSTEPMLVGVGERTRIRLGNLSPMTTHPIHLHGHHFRVTQTDGGDVPASAQHPETTVLVPVGAVRVIETVSTEPGDWALHCHMTHHVMMQMGHDLPNMVGVDASRLDPRIRRVVPEYMSMGTRGMGDMGTMDMPLPENSIPMRGGPGPFSYIDMGGMMTVLKVREDPERADPAGWYAHPRDTVSSPATGDELREAGIDPDAMPEDDVAP</sequence>
<dbReference type="SUPFAM" id="SSF49503">
    <property type="entry name" value="Cupredoxins"/>
    <property type="match status" value="2"/>
</dbReference>
<dbReference type="KEGG" id="samy:DB32_000389"/>
<dbReference type="InterPro" id="IPR008972">
    <property type="entry name" value="Cupredoxin"/>
</dbReference>
<evidence type="ECO:0000256" key="1">
    <source>
        <dbReference type="ARBA" id="ARBA00022723"/>
    </source>
</evidence>
<organism evidence="7 8">
    <name type="scientific">Sandaracinus amylolyticus</name>
    <dbReference type="NCBI Taxonomy" id="927083"/>
    <lineage>
        <taxon>Bacteria</taxon>
        <taxon>Pseudomonadati</taxon>
        <taxon>Myxococcota</taxon>
        <taxon>Polyangia</taxon>
        <taxon>Polyangiales</taxon>
        <taxon>Sandaracinaceae</taxon>
        <taxon>Sandaracinus</taxon>
    </lineage>
</organism>
<protein>
    <submittedName>
        <fullName evidence="7">Multicopper oxidase</fullName>
    </submittedName>
</protein>
<keyword evidence="1" id="KW-0479">Metal-binding</keyword>
<dbReference type="RefSeq" id="WP_053230698.1">
    <property type="nucleotide sequence ID" value="NZ_CP011125.1"/>
</dbReference>
<dbReference type="CDD" id="cd13860">
    <property type="entry name" value="CuRO_1_2dMco_1"/>
    <property type="match status" value="1"/>
</dbReference>
<dbReference type="InterPro" id="IPR006311">
    <property type="entry name" value="TAT_signal"/>
</dbReference>